<comment type="caution">
    <text evidence="2">The sequence shown here is derived from an EMBL/GenBank/DDBJ whole genome shotgun (WGS) entry which is preliminary data.</text>
</comment>
<keyword evidence="1" id="KW-0812">Transmembrane</keyword>
<evidence type="ECO:0000256" key="1">
    <source>
        <dbReference type="SAM" id="Phobius"/>
    </source>
</evidence>
<name>A0A1Y1V647_9FUNG</name>
<feature type="non-terminal residue" evidence="2">
    <location>
        <position position="345"/>
    </location>
</feature>
<dbReference type="AlphaFoldDB" id="A0A1Y1V647"/>
<keyword evidence="3" id="KW-1185">Reference proteome</keyword>
<reference evidence="2 3" key="2">
    <citation type="submission" date="2016-08" db="EMBL/GenBank/DDBJ databases">
        <title>Pervasive Adenine N6-methylation of Active Genes in Fungi.</title>
        <authorList>
            <consortium name="DOE Joint Genome Institute"/>
            <person name="Mondo S.J."/>
            <person name="Dannebaum R.O."/>
            <person name="Kuo R.C."/>
            <person name="Labutti K."/>
            <person name="Haridas S."/>
            <person name="Kuo A."/>
            <person name="Salamov A."/>
            <person name="Ahrendt S.R."/>
            <person name="Lipzen A."/>
            <person name="Sullivan W."/>
            <person name="Andreopoulos W.B."/>
            <person name="Clum A."/>
            <person name="Lindquist E."/>
            <person name="Daum C."/>
            <person name="Ramamoorthy G.K."/>
            <person name="Gryganskyi A."/>
            <person name="Culley D."/>
            <person name="Magnuson J.K."/>
            <person name="James T.Y."/>
            <person name="O'Malley M.A."/>
            <person name="Stajich J.E."/>
            <person name="Spatafora J.W."/>
            <person name="Visel A."/>
            <person name="Grigoriev I.V."/>
        </authorList>
    </citation>
    <scope>NUCLEOTIDE SEQUENCE [LARGE SCALE GENOMIC DNA]</scope>
    <source>
        <strain evidence="3">finn</strain>
    </source>
</reference>
<dbReference type="OrthoDB" id="10418633at2759"/>
<accession>A0A1Y1V647</accession>
<dbReference type="EMBL" id="MCFH01000030">
    <property type="protein sequence ID" value="ORX47646.1"/>
    <property type="molecule type" value="Genomic_DNA"/>
</dbReference>
<dbReference type="Proteomes" id="UP000193719">
    <property type="component" value="Unassembled WGS sequence"/>
</dbReference>
<evidence type="ECO:0000313" key="2">
    <source>
        <dbReference type="EMBL" id="ORX47646.1"/>
    </source>
</evidence>
<reference evidence="2 3" key="1">
    <citation type="submission" date="2016-08" db="EMBL/GenBank/DDBJ databases">
        <title>Genomes of anaerobic fungi encode conserved fungal cellulosomes for biomass hydrolysis.</title>
        <authorList>
            <consortium name="DOE Joint Genome Institute"/>
            <person name="Haitjema C.H."/>
            <person name="Gilmore S.P."/>
            <person name="Henske J.K."/>
            <person name="Solomon K.V."/>
            <person name="De Groot R."/>
            <person name="Kuo A."/>
            <person name="Mondo S.J."/>
            <person name="Salamov A.A."/>
            <person name="Labutti K."/>
            <person name="Zhao Z."/>
            <person name="Chiniquy J."/>
            <person name="Barry K."/>
            <person name="Brewer H.M."/>
            <person name="Purvine S.O."/>
            <person name="Wright A.T."/>
            <person name="Boxma B."/>
            <person name="Van Alen T."/>
            <person name="Hackstein J.H."/>
            <person name="Baker S.E."/>
            <person name="Grigoriev I.V."/>
            <person name="O'Malley M.A."/>
        </authorList>
    </citation>
    <scope>NUCLEOTIDE SEQUENCE [LARGE SCALE GENOMIC DNA]</scope>
    <source>
        <strain evidence="3">finn</strain>
    </source>
</reference>
<evidence type="ECO:0000313" key="3">
    <source>
        <dbReference type="Proteomes" id="UP000193719"/>
    </source>
</evidence>
<protein>
    <submittedName>
        <fullName evidence="2">Uncharacterized protein</fullName>
    </submittedName>
</protein>
<keyword evidence="1" id="KW-0472">Membrane</keyword>
<feature type="transmembrane region" description="Helical" evidence="1">
    <location>
        <begin position="144"/>
        <end position="165"/>
    </location>
</feature>
<gene>
    <name evidence="2" type="ORF">BCR36DRAFT_584746</name>
</gene>
<dbReference type="STRING" id="1754191.A0A1Y1V647"/>
<proteinExistence type="predicted"/>
<feature type="transmembrane region" description="Helical" evidence="1">
    <location>
        <begin position="91"/>
        <end position="115"/>
    </location>
</feature>
<organism evidence="2 3">
    <name type="scientific">Piromyces finnis</name>
    <dbReference type="NCBI Taxonomy" id="1754191"/>
    <lineage>
        <taxon>Eukaryota</taxon>
        <taxon>Fungi</taxon>
        <taxon>Fungi incertae sedis</taxon>
        <taxon>Chytridiomycota</taxon>
        <taxon>Chytridiomycota incertae sedis</taxon>
        <taxon>Neocallimastigomycetes</taxon>
        <taxon>Neocallimastigales</taxon>
        <taxon>Neocallimastigaceae</taxon>
        <taxon>Piromyces</taxon>
    </lineage>
</organism>
<sequence>MVWPYSMKNWYISQALAHVVWLSGEIVGDWYPLLRTLAVTKNDMKNKIVYTTCIFYNIAKIYGMSTYFTSSVDLRANIHGTPNHGLGKFNLYWWISIFIMQMTSCLYDISVIYALKTGLFNKLKEYGHFTKQTFMDKFKSISELRIICSMTISLLFLPFLIYFIVHLIQRYHANTMNGQLVIDGQIEQFRQTVLSFNYTMMYIDQILLKTFSDKKNQTSSVNANGNTNNFNNNSDHSNITLNIKPFNTTTNHSMDNNHKRNYSQNSSEITFYDVSQNPPPQALASSPTETITSTLNTFYINKRPGNIYNDSNYYLNDLGNVNDNPYNNNNKRDSNNNYFINMPYL</sequence>
<keyword evidence="1" id="KW-1133">Transmembrane helix</keyword>